<dbReference type="InterPro" id="IPR000835">
    <property type="entry name" value="HTH_MarR-typ"/>
</dbReference>
<dbReference type="InterPro" id="IPR036390">
    <property type="entry name" value="WH_DNA-bd_sf"/>
</dbReference>
<gene>
    <name evidence="5" type="primary">mgrA</name>
    <name evidence="5" type="ORF">OXPF_07330</name>
</gene>
<organism evidence="5 6">
    <name type="scientific">Oxobacter pfennigii</name>
    <dbReference type="NCBI Taxonomy" id="36849"/>
    <lineage>
        <taxon>Bacteria</taxon>
        <taxon>Bacillati</taxon>
        <taxon>Bacillota</taxon>
        <taxon>Clostridia</taxon>
        <taxon>Eubacteriales</taxon>
        <taxon>Clostridiaceae</taxon>
        <taxon>Oxobacter</taxon>
    </lineage>
</organism>
<dbReference type="Pfam" id="PF01047">
    <property type="entry name" value="MarR"/>
    <property type="match status" value="1"/>
</dbReference>
<dbReference type="SUPFAM" id="SSF46785">
    <property type="entry name" value="Winged helix' DNA-binding domain"/>
    <property type="match status" value="1"/>
</dbReference>
<dbReference type="RefSeq" id="WP_054873849.1">
    <property type="nucleotide sequence ID" value="NZ_LKET01000021.1"/>
</dbReference>
<dbReference type="PROSITE" id="PS50995">
    <property type="entry name" value="HTH_MARR_2"/>
    <property type="match status" value="1"/>
</dbReference>
<dbReference type="EMBL" id="LKET01000021">
    <property type="protein sequence ID" value="KPU45500.1"/>
    <property type="molecule type" value="Genomic_DNA"/>
</dbReference>
<reference evidence="5 6" key="1">
    <citation type="submission" date="2015-09" db="EMBL/GenBank/DDBJ databases">
        <title>Genome sequence of Oxobacter pfennigii DSM 3222.</title>
        <authorList>
            <person name="Poehlein A."/>
            <person name="Bengelsdorf F.R."/>
            <person name="Schiel-Bengelsdorf B."/>
            <person name="Duerre P."/>
            <person name="Daniel R."/>
        </authorList>
    </citation>
    <scope>NUCLEOTIDE SEQUENCE [LARGE SCALE GENOMIC DNA]</scope>
    <source>
        <strain evidence="5 6">DSM 3222</strain>
    </source>
</reference>
<dbReference type="OrthoDB" id="49580at2"/>
<sequence length="144" mass="16456">MEAANGKIVIDLMRQVSAKFEKNLRQHFNDCNLTVPQMNVISLLSRYGEMRISDISGKMGLTNGTTSGIIDRLERIELVKRVRLEEDRRVVKVVLIKGVDSLNTDYDSRLCDCLDKMFGKVTREELQTIVKGLNILNDILDDKR</sequence>
<protein>
    <submittedName>
        <fullName evidence="5">HTH-type transcriptional regulator MgrA</fullName>
    </submittedName>
</protein>
<keyword evidence="1" id="KW-0805">Transcription regulation</keyword>
<keyword evidence="2" id="KW-0238">DNA-binding</keyword>
<comment type="caution">
    <text evidence="5">The sequence shown here is derived from an EMBL/GenBank/DDBJ whole genome shotgun (WGS) entry which is preliminary data.</text>
</comment>
<evidence type="ECO:0000259" key="4">
    <source>
        <dbReference type="PROSITE" id="PS50995"/>
    </source>
</evidence>
<dbReference type="STRING" id="36849.OXPF_07330"/>
<evidence type="ECO:0000256" key="1">
    <source>
        <dbReference type="ARBA" id="ARBA00023015"/>
    </source>
</evidence>
<dbReference type="AlphaFoldDB" id="A0A0P9AJA0"/>
<evidence type="ECO:0000256" key="3">
    <source>
        <dbReference type="ARBA" id="ARBA00023163"/>
    </source>
</evidence>
<dbReference type="Gene3D" id="1.10.10.10">
    <property type="entry name" value="Winged helix-like DNA-binding domain superfamily/Winged helix DNA-binding domain"/>
    <property type="match status" value="1"/>
</dbReference>
<proteinExistence type="predicted"/>
<evidence type="ECO:0000256" key="2">
    <source>
        <dbReference type="ARBA" id="ARBA00023125"/>
    </source>
</evidence>
<feature type="domain" description="HTH marR-type" evidence="4">
    <location>
        <begin position="6"/>
        <end position="138"/>
    </location>
</feature>
<keyword evidence="3" id="KW-0804">Transcription</keyword>
<name>A0A0P9AJA0_9CLOT</name>
<evidence type="ECO:0000313" key="5">
    <source>
        <dbReference type="EMBL" id="KPU45500.1"/>
    </source>
</evidence>
<dbReference type="SMART" id="SM00347">
    <property type="entry name" value="HTH_MARR"/>
    <property type="match status" value="1"/>
</dbReference>
<dbReference type="GO" id="GO:0003700">
    <property type="term" value="F:DNA-binding transcription factor activity"/>
    <property type="evidence" value="ECO:0007669"/>
    <property type="project" value="InterPro"/>
</dbReference>
<dbReference type="GO" id="GO:0003677">
    <property type="term" value="F:DNA binding"/>
    <property type="evidence" value="ECO:0007669"/>
    <property type="project" value="UniProtKB-KW"/>
</dbReference>
<accession>A0A0P9AJA0</accession>
<evidence type="ECO:0000313" key="6">
    <source>
        <dbReference type="Proteomes" id="UP000050326"/>
    </source>
</evidence>
<dbReference type="InterPro" id="IPR036388">
    <property type="entry name" value="WH-like_DNA-bd_sf"/>
</dbReference>
<dbReference type="PANTHER" id="PTHR42756">
    <property type="entry name" value="TRANSCRIPTIONAL REGULATOR, MARR"/>
    <property type="match status" value="1"/>
</dbReference>
<keyword evidence="6" id="KW-1185">Reference proteome</keyword>
<dbReference type="PANTHER" id="PTHR42756:SF1">
    <property type="entry name" value="TRANSCRIPTIONAL REPRESSOR OF EMRAB OPERON"/>
    <property type="match status" value="1"/>
</dbReference>
<dbReference type="Proteomes" id="UP000050326">
    <property type="component" value="Unassembled WGS sequence"/>
</dbReference>